<evidence type="ECO:0000256" key="1">
    <source>
        <dbReference type="ARBA" id="ARBA00009085"/>
    </source>
</evidence>
<feature type="compositionally biased region" description="Polar residues" evidence="2">
    <location>
        <begin position="353"/>
        <end position="365"/>
    </location>
</feature>
<dbReference type="InterPro" id="IPR050164">
    <property type="entry name" value="Peptidase_C19"/>
</dbReference>
<dbReference type="Pfam" id="PF00443">
    <property type="entry name" value="UCH"/>
    <property type="match status" value="1"/>
</dbReference>
<dbReference type="InterPro" id="IPR018200">
    <property type="entry name" value="USP_CS"/>
</dbReference>
<organism evidence="3">
    <name type="scientific">Daphnia magna</name>
    <dbReference type="NCBI Taxonomy" id="35525"/>
    <lineage>
        <taxon>Eukaryota</taxon>
        <taxon>Metazoa</taxon>
        <taxon>Ecdysozoa</taxon>
        <taxon>Arthropoda</taxon>
        <taxon>Crustacea</taxon>
        <taxon>Branchiopoda</taxon>
        <taxon>Diplostraca</taxon>
        <taxon>Cladocera</taxon>
        <taxon>Anomopoda</taxon>
        <taxon>Daphniidae</taxon>
        <taxon>Daphnia</taxon>
    </lineage>
</organism>
<protein>
    <submittedName>
        <fullName evidence="3">Ubiquitin carboxyl-terminal hydrolase</fullName>
    </submittedName>
</protein>
<dbReference type="AlphaFoldDB" id="A0A0P6EH24"/>
<dbReference type="InterPro" id="IPR001394">
    <property type="entry name" value="Peptidase_C19_UCH"/>
</dbReference>
<dbReference type="OrthoDB" id="10062454at2759"/>
<keyword evidence="3" id="KW-0378">Hydrolase</keyword>
<reference evidence="3" key="1">
    <citation type="submission" date="2015-10" db="EMBL/GenBank/DDBJ databases">
        <title>EvidentialGene: Evidence-directed Construction of Complete mRNA Transcriptomes without Genomes.</title>
        <authorList>
            <person name="Gilbert D.G."/>
        </authorList>
    </citation>
    <scope>NUCLEOTIDE SEQUENCE</scope>
</reference>
<feature type="compositionally biased region" description="Polar residues" evidence="2">
    <location>
        <begin position="572"/>
        <end position="590"/>
    </location>
</feature>
<feature type="region of interest" description="Disordered" evidence="2">
    <location>
        <begin position="570"/>
        <end position="594"/>
    </location>
</feature>
<dbReference type="GO" id="GO:0005634">
    <property type="term" value="C:nucleus"/>
    <property type="evidence" value="ECO:0007669"/>
    <property type="project" value="TreeGrafter"/>
</dbReference>
<feature type="compositionally biased region" description="Basic residues" evidence="2">
    <location>
        <begin position="322"/>
        <end position="336"/>
    </location>
</feature>
<dbReference type="EMBL" id="GDIQ01062793">
    <property type="protein sequence ID" value="JAN31944.1"/>
    <property type="molecule type" value="Transcribed_RNA"/>
</dbReference>
<dbReference type="PANTHER" id="PTHR24006">
    <property type="entry name" value="UBIQUITIN CARBOXYL-TERMINAL HYDROLASE"/>
    <property type="match status" value="1"/>
</dbReference>
<sequence>MTVRPKNILETDNSSISPCYHTLSVDEPPANLSPPHKRLRLSLKGQKFLGSINHSKRVPFPSTSKENISQKMQNIRPNLLDPMSLHVSYTGSGMGLITPPYSRMDMNGEIDVYERERPLRLEPPLIEKPPFLPPVATLLNLGNTCFLNSVLYTLRFTPGFAHLLHHLATDLTDKKLLSSLGGNEKKMGFLSSGSPGLRTKSLSSLAPSIIDENSVQINPAKKKTLVLTERLHELLQTLHNAEQKGDLSEPFQADAFLQALREVNPLFQGNQQQDAHELLVCSLDYLREACQLVDKAQNKSLEENSEAGLNAEQNNIDLSVIKRGKQNSEKKKKSKKMFADKEKDVKKGKRGAGNSSFSNSPINSATDHDQLPKVVVEETNNPTSETRDFISESFEGVTVLRTTCLECEYVTERKESFMDICVPITNDSHSGDEPPQSPSAFFASTLMEVDFLRDTNKYWCEQCVRYNEARRSVHYEKLPRLLVLQLKRFSLSFGSTVHTSKVNDYMPTPMQLDCFCEHCQAIPESPLHSYKLYAIIMHLGATMASGHYVAYTRVCPSIADYASCPRAKAMPSSLSPNTNRPNAERSTGNSNSGGGILRFFKPKSSTALNTESINNSGGATPLTLCKSIDCCSPRPRKLFPEYSEKECSGRESPIGASNVNNSNTAEDVWLECDDEVIRVLRMRELEDLLSRKPRTSALTPYLLFYVQVKMLVLKTIKQKLSLCVTFQVAQSGANVMK</sequence>
<proteinExistence type="inferred from homology"/>
<dbReference type="Gene3D" id="3.90.70.10">
    <property type="entry name" value="Cysteine proteinases"/>
    <property type="match status" value="1"/>
</dbReference>
<evidence type="ECO:0000313" key="3">
    <source>
        <dbReference type="EMBL" id="JAN31944.1"/>
    </source>
</evidence>
<dbReference type="InterPro" id="IPR038765">
    <property type="entry name" value="Papain-like_cys_pep_sf"/>
</dbReference>
<accession>A0A0P6EH24</accession>
<dbReference type="PROSITE" id="PS50235">
    <property type="entry name" value="USP_3"/>
    <property type="match status" value="1"/>
</dbReference>
<feature type="region of interest" description="Disordered" evidence="2">
    <location>
        <begin position="320"/>
        <end position="373"/>
    </location>
</feature>
<dbReference type="PROSITE" id="PS00973">
    <property type="entry name" value="USP_2"/>
    <property type="match status" value="1"/>
</dbReference>
<dbReference type="PANTHER" id="PTHR24006:SF905">
    <property type="entry name" value="UBIQUITIN CARBOXYL-TERMINAL HYDROLASE 1"/>
    <property type="match status" value="1"/>
</dbReference>
<dbReference type="InterPro" id="IPR028889">
    <property type="entry name" value="USP"/>
</dbReference>
<dbReference type="SUPFAM" id="SSF54001">
    <property type="entry name" value="Cysteine proteinases"/>
    <property type="match status" value="1"/>
</dbReference>
<name>A0A0P6EH24_9CRUS</name>
<evidence type="ECO:0000256" key="2">
    <source>
        <dbReference type="SAM" id="MobiDB-lite"/>
    </source>
</evidence>
<comment type="similarity">
    <text evidence="1">Belongs to the peptidase C19 family.</text>
</comment>
<dbReference type="GO" id="GO:0004843">
    <property type="term" value="F:cysteine-type deubiquitinase activity"/>
    <property type="evidence" value="ECO:0007669"/>
    <property type="project" value="InterPro"/>
</dbReference>
<dbReference type="GO" id="GO:0016579">
    <property type="term" value="P:protein deubiquitination"/>
    <property type="evidence" value="ECO:0007669"/>
    <property type="project" value="InterPro"/>
</dbReference>
<dbReference type="GO" id="GO:0005829">
    <property type="term" value="C:cytosol"/>
    <property type="evidence" value="ECO:0007669"/>
    <property type="project" value="TreeGrafter"/>
</dbReference>